<protein>
    <submittedName>
        <fullName evidence="6">Plant self-incompatibility protein S1 family</fullName>
    </submittedName>
</protein>
<keyword evidence="7" id="KW-1185">Reference proteome</keyword>
<dbReference type="Pfam" id="PF05938">
    <property type="entry name" value="Self-incomp_S1"/>
    <property type="match status" value="1"/>
</dbReference>
<dbReference type="AlphaFoldDB" id="A0A9N7MQI8"/>
<evidence type="ECO:0000256" key="1">
    <source>
        <dbReference type="ARBA" id="ARBA00004613"/>
    </source>
</evidence>
<dbReference type="InterPro" id="IPR010264">
    <property type="entry name" value="Self-incomp_S1"/>
</dbReference>
<evidence type="ECO:0000256" key="3">
    <source>
        <dbReference type="ARBA" id="ARBA00022471"/>
    </source>
</evidence>
<evidence type="ECO:0000313" key="6">
    <source>
        <dbReference type="EMBL" id="CAA0810131.1"/>
    </source>
</evidence>
<dbReference type="PANTHER" id="PTHR35630:SF1">
    <property type="entry name" value="LEGUMINOSIN GROUP486 SECRETED PEPTIDE"/>
    <property type="match status" value="1"/>
</dbReference>
<keyword evidence="4" id="KW-0964">Secreted</keyword>
<proteinExistence type="inferred from homology"/>
<reference evidence="6" key="1">
    <citation type="submission" date="2019-12" db="EMBL/GenBank/DDBJ databases">
        <authorList>
            <person name="Scholes J."/>
        </authorList>
    </citation>
    <scope>NUCLEOTIDE SEQUENCE</scope>
</reference>
<organism evidence="6 7">
    <name type="scientific">Striga hermonthica</name>
    <name type="common">Purple witchweed</name>
    <name type="synonym">Buchnera hermonthica</name>
    <dbReference type="NCBI Taxonomy" id="68872"/>
    <lineage>
        <taxon>Eukaryota</taxon>
        <taxon>Viridiplantae</taxon>
        <taxon>Streptophyta</taxon>
        <taxon>Embryophyta</taxon>
        <taxon>Tracheophyta</taxon>
        <taxon>Spermatophyta</taxon>
        <taxon>Magnoliopsida</taxon>
        <taxon>eudicotyledons</taxon>
        <taxon>Gunneridae</taxon>
        <taxon>Pentapetalae</taxon>
        <taxon>asterids</taxon>
        <taxon>lamiids</taxon>
        <taxon>Lamiales</taxon>
        <taxon>Orobanchaceae</taxon>
        <taxon>Buchnereae</taxon>
        <taxon>Striga</taxon>
    </lineage>
</organism>
<gene>
    <name evidence="6" type="ORF">SHERM_11961</name>
</gene>
<comment type="subcellular location">
    <subcellularLocation>
        <location evidence="1">Secreted</location>
    </subcellularLocation>
</comment>
<dbReference type="GO" id="GO:0005576">
    <property type="term" value="C:extracellular region"/>
    <property type="evidence" value="ECO:0007669"/>
    <property type="project" value="UniProtKB-SubCell"/>
</dbReference>
<dbReference type="Proteomes" id="UP001153555">
    <property type="component" value="Unassembled WGS sequence"/>
</dbReference>
<accession>A0A9N7MQI8</accession>
<evidence type="ECO:0000313" key="7">
    <source>
        <dbReference type="Proteomes" id="UP001153555"/>
    </source>
</evidence>
<evidence type="ECO:0000256" key="2">
    <source>
        <dbReference type="ARBA" id="ARBA00005581"/>
    </source>
</evidence>
<keyword evidence="5" id="KW-0732">Signal</keyword>
<evidence type="ECO:0000256" key="4">
    <source>
        <dbReference type="ARBA" id="ARBA00022525"/>
    </source>
</evidence>
<dbReference type="EMBL" id="CACSLK010005143">
    <property type="protein sequence ID" value="CAA0810131.1"/>
    <property type="molecule type" value="Genomic_DNA"/>
</dbReference>
<dbReference type="OrthoDB" id="1841900at2759"/>
<evidence type="ECO:0000256" key="5">
    <source>
        <dbReference type="ARBA" id="ARBA00022729"/>
    </source>
</evidence>
<sequence length="179" mass="20681">MVESRSCAASIRQCRAESEGGRQRRGIAVRLHAVVAGAVGSSRLRAYELQRLAVASVHARYNDDAYYYDVRVINGFSNNSSAPLVVWCVSRETGDIGGRALQERDDYSWDVEPSAFWTRDHEFVCTVKWDRTRKSFKAFDGSRDRYKCGPRRLCLWMVKEDGFYFSNDGIRWIKDFPWM</sequence>
<comment type="caution">
    <text evidence="6">The sequence shown here is derived from an EMBL/GenBank/DDBJ whole genome shotgun (WGS) entry which is preliminary data.</text>
</comment>
<keyword evidence="3" id="KW-0713">Self-incompatibility</keyword>
<name>A0A9N7MQI8_STRHE</name>
<dbReference type="GO" id="GO:0060320">
    <property type="term" value="P:rejection of self pollen"/>
    <property type="evidence" value="ECO:0007669"/>
    <property type="project" value="UniProtKB-KW"/>
</dbReference>
<dbReference type="PANTHER" id="PTHR35630">
    <property type="entry name" value="LEGUMINOSIN GROUP486 SECRETED PEPTIDE"/>
    <property type="match status" value="1"/>
</dbReference>
<comment type="similarity">
    <text evidence="2">Belongs to the plant self-incompatibility (S1) protein family.</text>
</comment>